<sequence>MCGVRPHLMFIAATHHSPVTSVTTPSLSLSAPDPSPCLLFTTSHMSVQCSVLSAYGVDAPYTTCYDGEQEKE</sequence>
<keyword evidence="2" id="KW-1185">Reference proteome</keyword>
<reference evidence="1 2" key="1">
    <citation type="submission" date="2019-05" db="EMBL/GenBank/DDBJ databases">
        <title>Another draft genome of Portunus trituberculatus and its Hox gene families provides insights of decapod evolution.</title>
        <authorList>
            <person name="Jeong J.-H."/>
            <person name="Song I."/>
            <person name="Kim S."/>
            <person name="Choi T."/>
            <person name="Kim D."/>
            <person name="Ryu S."/>
            <person name="Kim W."/>
        </authorList>
    </citation>
    <scope>NUCLEOTIDE SEQUENCE [LARGE SCALE GENOMIC DNA]</scope>
    <source>
        <tissue evidence="1">Muscle</tissue>
    </source>
</reference>
<dbReference type="Proteomes" id="UP000324222">
    <property type="component" value="Unassembled WGS sequence"/>
</dbReference>
<organism evidence="1 2">
    <name type="scientific">Portunus trituberculatus</name>
    <name type="common">Swimming crab</name>
    <name type="synonym">Neptunus trituberculatus</name>
    <dbReference type="NCBI Taxonomy" id="210409"/>
    <lineage>
        <taxon>Eukaryota</taxon>
        <taxon>Metazoa</taxon>
        <taxon>Ecdysozoa</taxon>
        <taxon>Arthropoda</taxon>
        <taxon>Crustacea</taxon>
        <taxon>Multicrustacea</taxon>
        <taxon>Malacostraca</taxon>
        <taxon>Eumalacostraca</taxon>
        <taxon>Eucarida</taxon>
        <taxon>Decapoda</taxon>
        <taxon>Pleocyemata</taxon>
        <taxon>Brachyura</taxon>
        <taxon>Eubrachyura</taxon>
        <taxon>Portunoidea</taxon>
        <taxon>Portunidae</taxon>
        <taxon>Portuninae</taxon>
        <taxon>Portunus</taxon>
    </lineage>
</organism>
<protein>
    <submittedName>
        <fullName evidence="1">Uncharacterized protein</fullName>
    </submittedName>
</protein>
<dbReference type="AlphaFoldDB" id="A0A5B7FPZ5"/>
<comment type="caution">
    <text evidence="1">The sequence shown here is derived from an EMBL/GenBank/DDBJ whole genome shotgun (WGS) entry which is preliminary data.</text>
</comment>
<evidence type="ECO:0000313" key="1">
    <source>
        <dbReference type="EMBL" id="MPC47525.1"/>
    </source>
</evidence>
<proteinExistence type="predicted"/>
<dbReference type="EMBL" id="VSRR010007786">
    <property type="protein sequence ID" value="MPC47525.1"/>
    <property type="molecule type" value="Genomic_DNA"/>
</dbReference>
<accession>A0A5B7FPZ5</accession>
<gene>
    <name evidence="1" type="ORF">E2C01_041274</name>
</gene>
<evidence type="ECO:0000313" key="2">
    <source>
        <dbReference type="Proteomes" id="UP000324222"/>
    </source>
</evidence>
<name>A0A5B7FPZ5_PORTR</name>